<evidence type="ECO:0000313" key="2">
    <source>
        <dbReference type="EMBL" id="PTM86168.1"/>
    </source>
</evidence>
<dbReference type="EMBL" id="PZZZ01000019">
    <property type="protein sequence ID" value="PTM86168.1"/>
    <property type="molecule type" value="Genomic_DNA"/>
</dbReference>
<dbReference type="Pfam" id="PF01527">
    <property type="entry name" value="HTH_Tnp_1"/>
    <property type="match status" value="1"/>
</dbReference>
<reference evidence="2 3" key="1">
    <citation type="submission" date="2018-04" db="EMBL/GenBank/DDBJ databases">
        <title>Genomic Encyclopedia of Type Strains, Phase IV (KMG-IV): sequencing the most valuable type-strain genomes for metagenomic binning, comparative biology and taxonomic classification.</title>
        <authorList>
            <person name="Goeker M."/>
        </authorList>
    </citation>
    <scope>NUCLEOTIDE SEQUENCE [LARGE SCALE GENOMIC DNA]</scope>
    <source>
        <strain evidence="2 3">DSM 7138</strain>
    </source>
</reference>
<protein>
    <submittedName>
        <fullName evidence="2">Putative transposase</fullName>
    </submittedName>
</protein>
<dbReference type="RefSeq" id="WP_108004935.1">
    <property type="nucleotide sequence ID" value="NZ_JBHEEX010000018.1"/>
</dbReference>
<name>A0A2T5AHG6_MYCDI</name>
<evidence type="ECO:0000313" key="3">
    <source>
        <dbReference type="Proteomes" id="UP000241247"/>
    </source>
</evidence>
<proteinExistence type="predicted"/>
<dbReference type="GO" id="GO:0004803">
    <property type="term" value="F:transposase activity"/>
    <property type="evidence" value="ECO:0007669"/>
    <property type="project" value="InterPro"/>
</dbReference>
<dbReference type="InterPro" id="IPR002514">
    <property type="entry name" value="Transposase_8"/>
</dbReference>
<dbReference type="Proteomes" id="UP000241247">
    <property type="component" value="Unassembled WGS sequence"/>
</dbReference>
<keyword evidence="3" id="KW-1185">Reference proteome</keyword>
<feature type="region of interest" description="Disordered" evidence="1">
    <location>
        <begin position="1"/>
        <end position="61"/>
    </location>
</feature>
<organism evidence="2 3">
    <name type="scientific">Mycoplana dimorpha</name>
    <dbReference type="NCBI Taxonomy" id="28320"/>
    <lineage>
        <taxon>Bacteria</taxon>
        <taxon>Pseudomonadati</taxon>
        <taxon>Pseudomonadota</taxon>
        <taxon>Alphaproteobacteria</taxon>
        <taxon>Hyphomicrobiales</taxon>
        <taxon>Rhizobiaceae</taxon>
        <taxon>Mycoplana</taxon>
    </lineage>
</organism>
<comment type="caution">
    <text evidence="2">The sequence shown here is derived from an EMBL/GenBank/DDBJ whole genome shotgun (WGS) entry which is preliminary data.</text>
</comment>
<sequence length="150" mass="16765">MAEEQNPPQLNPATRAEVESVPPRKARKTRGRKTEPRPSQSSQAMLATSTKGRRYSESEKAEKLRQIEAQIADGTTLKAAVKNASISEQNYYQWKRAAPMAKRSQANVAAGIETLADLVKLEAENQRFRGLLAEKFLAENTELRQRLGLD</sequence>
<dbReference type="GO" id="GO:0006313">
    <property type="term" value="P:DNA transposition"/>
    <property type="evidence" value="ECO:0007669"/>
    <property type="project" value="InterPro"/>
</dbReference>
<dbReference type="AlphaFoldDB" id="A0A2T5AHG6"/>
<dbReference type="GO" id="GO:0003677">
    <property type="term" value="F:DNA binding"/>
    <property type="evidence" value="ECO:0007669"/>
    <property type="project" value="InterPro"/>
</dbReference>
<dbReference type="OrthoDB" id="8453701at2"/>
<feature type="compositionally biased region" description="Polar residues" evidence="1">
    <location>
        <begin position="1"/>
        <end position="12"/>
    </location>
</feature>
<evidence type="ECO:0000256" key="1">
    <source>
        <dbReference type="SAM" id="MobiDB-lite"/>
    </source>
</evidence>
<accession>A0A2T5AHG6</accession>
<gene>
    <name evidence="2" type="ORF">C7449_1195</name>
</gene>
<feature type="compositionally biased region" description="Polar residues" evidence="1">
    <location>
        <begin position="37"/>
        <end position="50"/>
    </location>
</feature>